<accession>A0ABS7MAJ9</accession>
<feature type="domain" description="UspA" evidence="1">
    <location>
        <begin position="160"/>
        <end position="259"/>
    </location>
</feature>
<evidence type="ECO:0000259" key="1">
    <source>
        <dbReference type="Pfam" id="PF00582"/>
    </source>
</evidence>
<keyword evidence="3" id="KW-1185">Reference proteome</keyword>
<name>A0ABS7MAJ9_9SPHN</name>
<dbReference type="InterPro" id="IPR006016">
    <property type="entry name" value="UspA"/>
</dbReference>
<evidence type="ECO:0000313" key="2">
    <source>
        <dbReference type="EMBL" id="MBY4636035.1"/>
    </source>
</evidence>
<evidence type="ECO:0000313" key="3">
    <source>
        <dbReference type="Proteomes" id="UP001166571"/>
    </source>
</evidence>
<proteinExistence type="predicted"/>
<dbReference type="Proteomes" id="UP001166571">
    <property type="component" value="Unassembled WGS sequence"/>
</dbReference>
<sequence length="269" mass="28557">MRSILVHADHDTACDRRLDAAIGLAKRHGAHLSVMIATPFQQYLVGDPFGGAQIAAEAFAKAQQDDALLDARLRERLDADDLSWDILGARDGVIPSLAGAAILADLAIVGLPEAGKDDRRRPAMLAADLALATPAPVLALPGHSKAIPADAPMLIAWNGSDEAARALRGALPLLSASREILLLSVGETSGTSADDALLFLSRRGIKANSRVAQRVGLKAEERIEKEAEAMDAELIVMGAFGHHRMRETIFGGATQYLVRCGRFALLLAH</sequence>
<comment type="caution">
    <text evidence="2">The sequence shown here is derived from an EMBL/GenBank/DDBJ whole genome shotgun (WGS) entry which is preliminary data.</text>
</comment>
<dbReference type="Gene3D" id="3.40.50.12370">
    <property type="match status" value="1"/>
</dbReference>
<organism evidence="2 3">
    <name type="scientific">Sphingopyxis jiangsuensis</name>
    <dbReference type="NCBI Taxonomy" id="2871171"/>
    <lineage>
        <taxon>Bacteria</taxon>
        <taxon>Pseudomonadati</taxon>
        <taxon>Pseudomonadota</taxon>
        <taxon>Alphaproteobacteria</taxon>
        <taxon>Sphingomonadales</taxon>
        <taxon>Sphingomonadaceae</taxon>
        <taxon>Sphingopyxis</taxon>
    </lineage>
</organism>
<protein>
    <submittedName>
        <fullName evidence="2">Universal stress protein</fullName>
    </submittedName>
</protein>
<dbReference type="SUPFAM" id="SSF52402">
    <property type="entry name" value="Adenine nucleotide alpha hydrolases-like"/>
    <property type="match status" value="2"/>
</dbReference>
<reference evidence="2" key="1">
    <citation type="submission" date="2021-08" db="EMBL/GenBank/DDBJ databases">
        <title>Sphingopyxis panaciterrulae sp. nov., isolated from the surface water of the Yellow Sea.</title>
        <authorList>
            <person name="Gao Z."/>
            <person name="Zhang D."/>
            <person name="Zhang A."/>
        </authorList>
    </citation>
    <scope>NUCLEOTIDE SEQUENCE</scope>
    <source>
        <strain evidence="2">XHP0097</strain>
    </source>
</reference>
<dbReference type="Pfam" id="PF00582">
    <property type="entry name" value="Usp"/>
    <property type="match status" value="1"/>
</dbReference>
<dbReference type="RefSeq" id="WP_201926672.1">
    <property type="nucleotide sequence ID" value="NZ_JAERPO010000001.1"/>
</dbReference>
<dbReference type="CDD" id="cd00293">
    <property type="entry name" value="USP-like"/>
    <property type="match status" value="1"/>
</dbReference>
<gene>
    <name evidence="2" type="ORF">K5P26_02635</name>
</gene>
<dbReference type="EMBL" id="JAILXK010000001">
    <property type="protein sequence ID" value="MBY4636035.1"/>
    <property type="molecule type" value="Genomic_DNA"/>
</dbReference>